<dbReference type="InterPro" id="IPR045983">
    <property type="entry name" value="GUC-dom-containing_N"/>
</dbReference>
<gene>
    <name evidence="3" type="ORF">ACFS5P_06945</name>
</gene>
<proteinExistence type="inferred from homology"/>
<accession>A0ABW5ZG83</accession>
<dbReference type="SMART" id="SM00044">
    <property type="entry name" value="CYCc"/>
    <property type="match status" value="1"/>
</dbReference>
<evidence type="ECO:0000259" key="2">
    <source>
        <dbReference type="PROSITE" id="PS50125"/>
    </source>
</evidence>
<evidence type="ECO:0000256" key="1">
    <source>
        <dbReference type="ARBA" id="ARBA00005381"/>
    </source>
</evidence>
<protein>
    <submittedName>
        <fullName evidence="3">Adenylate/guanylate cyclase domain-containing protein</fullName>
    </submittedName>
</protein>
<feature type="domain" description="Guanylate cyclase" evidence="2">
    <location>
        <begin position="435"/>
        <end position="552"/>
    </location>
</feature>
<comment type="similarity">
    <text evidence="1">Belongs to the adenylyl cyclase class-3 family.</text>
</comment>
<comment type="caution">
    <text evidence="3">The sequence shown here is derived from an EMBL/GenBank/DDBJ whole genome shotgun (WGS) entry which is preliminary data.</text>
</comment>
<name>A0ABW5ZG83_9BACL</name>
<evidence type="ECO:0000313" key="4">
    <source>
        <dbReference type="Proteomes" id="UP001597561"/>
    </source>
</evidence>
<dbReference type="Proteomes" id="UP001597561">
    <property type="component" value="Unassembled WGS sequence"/>
</dbReference>
<sequence>MKEKQYVFKKIYPVSRQKAWELLANTEHLNRVSGLFPVDFSDTAFDDKKIFRYANAKAMGLIPLKWREYPFEWVKEEVYAVERKYESGPIKRLLWEVAFKDSAELLEDGTFGTEITGTAVFTPANLLGLAAIPSVGLSSIKEIMKYLDKYIEANLNSRYEKLPAASSPKVEDKRLKALCGKISAIYQKNEHIERLQEHLTTAGDDEVMHMKPYTLADQWGYPRKEILTLFLTSVKEGLLTQEWHLMCPNCRVSKTTASSMKEIKDQVHCDLCGIDYEMSFDRYIEMQFSVHPSVRQAADQTFCLMGPAKSPHVLAQLRIPAGQEAVLRYPPATGKTRIRLLKHNASMDGIGLSENHTYRFNGETWSNKYANVDPEGGELTLMNDAEEEMIAVYETLDWNSQSVTAAELTSLQLYRDLFSAEVLAPDQQIGIQSMTVLFSDLKASTALYEKEGDAKAYFQVSEHFRYLKIHISEAGGTIVKTIGDAVMAVFFREEDALSAALNIQSGVGKFNEDQQIHLSVKLGLHTGPVIAVNANDLLDYFGRTVNIAARIQQQSTGDDVVITQEAFERLEANLSDYHFVMSRNTAMLAGSDALYPLVNIHEISRRQILKEEETVR</sequence>
<dbReference type="Gene3D" id="3.30.70.1230">
    <property type="entry name" value="Nucleotide cyclase"/>
    <property type="match status" value="1"/>
</dbReference>
<dbReference type="CDD" id="cd07302">
    <property type="entry name" value="CHD"/>
    <property type="match status" value="1"/>
</dbReference>
<evidence type="ECO:0000313" key="3">
    <source>
        <dbReference type="EMBL" id="MFD2911607.1"/>
    </source>
</evidence>
<dbReference type="InterPro" id="IPR029787">
    <property type="entry name" value="Nucleotide_cyclase"/>
</dbReference>
<dbReference type="EMBL" id="JBHUPG010000012">
    <property type="protein sequence ID" value="MFD2911607.1"/>
    <property type="molecule type" value="Genomic_DNA"/>
</dbReference>
<reference evidence="4" key="1">
    <citation type="journal article" date="2019" name="Int. J. Syst. Evol. Microbiol.">
        <title>The Global Catalogue of Microorganisms (GCM) 10K type strain sequencing project: providing services to taxonomists for standard genome sequencing and annotation.</title>
        <authorList>
            <consortium name="The Broad Institute Genomics Platform"/>
            <consortium name="The Broad Institute Genome Sequencing Center for Infectious Disease"/>
            <person name="Wu L."/>
            <person name="Ma J."/>
        </authorList>
    </citation>
    <scope>NUCLEOTIDE SEQUENCE [LARGE SCALE GENOMIC DNA]</scope>
    <source>
        <strain evidence="4">KCTC 13528</strain>
    </source>
</reference>
<dbReference type="PANTHER" id="PTHR43081">
    <property type="entry name" value="ADENYLATE CYCLASE, TERMINAL-DIFFERENTIATION SPECIFIC-RELATED"/>
    <property type="match status" value="1"/>
</dbReference>
<dbReference type="SUPFAM" id="SSF55073">
    <property type="entry name" value="Nucleotide cyclase"/>
    <property type="match status" value="1"/>
</dbReference>
<dbReference type="InterPro" id="IPR001054">
    <property type="entry name" value="A/G_cyclase"/>
</dbReference>
<dbReference type="RefSeq" id="WP_204729375.1">
    <property type="nucleotide sequence ID" value="NZ_JAFBDK010000008.1"/>
</dbReference>
<dbReference type="InterPro" id="IPR050697">
    <property type="entry name" value="Adenylyl/Guanylyl_Cyclase_3/4"/>
</dbReference>
<dbReference type="Pfam" id="PF19363">
    <property type="entry name" value="DUF5939"/>
    <property type="match status" value="1"/>
</dbReference>
<organism evidence="3 4">
    <name type="scientific">Jeotgalibacillus terrae</name>
    <dbReference type="NCBI Taxonomy" id="587735"/>
    <lineage>
        <taxon>Bacteria</taxon>
        <taxon>Bacillati</taxon>
        <taxon>Bacillota</taxon>
        <taxon>Bacilli</taxon>
        <taxon>Bacillales</taxon>
        <taxon>Caryophanaceae</taxon>
        <taxon>Jeotgalibacillus</taxon>
    </lineage>
</organism>
<keyword evidence="4" id="KW-1185">Reference proteome</keyword>
<dbReference type="PROSITE" id="PS50125">
    <property type="entry name" value="GUANYLATE_CYCLASE_2"/>
    <property type="match status" value="1"/>
</dbReference>
<dbReference type="PANTHER" id="PTHR43081:SF19">
    <property type="entry name" value="PH-SENSITIVE ADENYLATE CYCLASE RV1264"/>
    <property type="match status" value="1"/>
</dbReference>
<dbReference type="Pfam" id="PF00211">
    <property type="entry name" value="Guanylate_cyc"/>
    <property type="match status" value="1"/>
</dbReference>